<proteinExistence type="predicted"/>
<dbReference type="SUPFAM" id="SSF52047">
    <property type="entry name" value="RNI-like"/>
    <property type="match status" value="1"/>
</dbReference>
<reference evidence="5 6" key="1">
    <citation type="submission" date="2016-02" db="EMBL/GenBank/DDBJ databases">
        <title>Genome analysis of coral dinoflagellate symbionts highlights evolutionary adaptations to a symbiotic lifestyle.</title>
        <authorList>
            <person name="Aranda M."/>
            <person name="Li Y."/>
            <person name="Liew Y.J."/>
            <person name="Baumgarten S."/>
            <person name="Simakov O."/>
            <person name="Wilson M."/>
            <person name="Piel J."/>
            <person name="Ashoor H."/>
            <person name="Bougouffa S."/>
            <person name="Bajic V.B."/>
            <person name="Ryu T."/>
            <person name="Ravasi T."/>
            <person name="Bayer T."/>
            <person name="Micklem G."/>
            <person name="Kim H."/>
            <person name="Bhak J."/>
            <person name="Lajeunesse T.C."/>
            <person name="Voolstra C.R."/>
        </authorList>
    </citation>
    <scope>NUCLEOTIDE SEQUENCE [LARGE SCALE GENOMIC DNA]</scope>
    <source>
        <strain evidence="5 6">CCMP2467</strain>
    </source>
</reference>
<dbReference type="Gene3D" id="3.80.10.10">
    <property type="entry name" value="Ribonuclease Inhibitor"/>
    <property type="match status" value="1"/>
</dbReference>
<sequence length="871" mass="94602">MSSDGKMEISDAAKSGDGTLKNVGIKVNGKFKSPVNNQLFDTKEALDLHLKYLHDPKKANPNVEASGPFAHLFLMSMLEPDVVLLLISELVQLGLFPESLCSSSLRFAAALARQTRRFHLRKMNLTSVEVQAALRQLGKLDAFLVEDCTLGAEAFKQLEEVLRSCSELSFIRCPLGALPPGLTELAPRALRFRNCKLDANALSEMSTAVRARPELGAVELLAALPGAGAEGEGPAPSLVSQRMALNLLALDLSENHLAGAGRTMALLLRYCHQLALLQLEDCGLSLEDLTLLSRALARSRVERLDLAGNNLRREGLLVVARSLPSSHVQDLGLERNEIAMGDALSELKRAHDKRPFPDSSSPLPPPFAILRRLLKAMANAVASVRKPAALRQILVLLLGVFLLRAKPDFTFVYFGRLHRGEMGKAFAGTGLHVWDSNHRVDGPLGLSSAAVPLVQYARFTPFHGCIYAFAAYVCWALLWARKGFGSLVKQARMTEQGARSENQTTRNSSGSSSASNSPNPEEPPPQEPEADTKQQHPHSVLAKKVAELLARASTLLPDNDELKALAEKTRLVVTIAGEHSTGKSTIINAILGKEECITSNTQGTTQEVQEFPGDAILVVDTPGLNAPDYKEHEERALDAIHRSDFVFLTLLANKPTSTAADTLLNEVKASKASLIVLVTYWDALKTERSQNECKEQVREFLGSRGFADAKVFYTDAAAAEQARCRKQTCRDVGFNRLQALLEQELSDKSYLFRVRLLSAADHVKAEICTLEREVEDLEGQASKSAGWSRNLGIFSGFGISSGLALLAAEVVAAPVAILAGAGLGLSAAMSAKDYRQVANEIDNQKHRLSKLKQLAKELEELLESLACTVPA</sequence>
<keyword evidence="3" id="KW-0472">Membrane</keyword>
<dbReference type="OrthoDB" id="444506at2759"/>
<dbReference type="EMBL" id="LSRX01000794">
    <property type="protein sequence ID" value="OLP88792.1"/>
    <property type="molecule type" value="Genomic_DNA"/>
</dbReference>
<feature type="domain" description="G" evidence="4">
    <location>
        <begin position="573"/>
        <end position="676"/>
    </location>
</feature>
<dbReference type="InterPro" id="IPR006073">
    <property type="entry name" value="GTP-bd"/>
</dbReference>
<comment type="caution">
    <text evidence="5">The sequence shown here is derived from an EMBL/GenBank/DDBJ whole genome shotgun (WGS) entry which is preliminary data.</text>
</comment>
<feature type="compositionally biased region" description="Low complexity" evidence="2">
    <location>
        <begin position="507"/>
        <end position="519"/>
    </location>
</feature>
<dbReference type="GO" id="GO:0002098">
    <property type="term" value="P:tRNA wobble uridine modification"/>
    <property type="evidence" value="ECO:0007669"/>
    <property type="project" value="TreeGrafter"/>
</dbReference>
<dbReference type="GO" id="GO:0005525">
    <property type="term" value="F:GTP binding"/>
    <property type="evidence" value="ECO:0007669"/>
    <property type="project" value="InterPro"/>
</dbReference>
<dbReference type="AlphaFoldDB" id="A0A1Q9D0V0"/>
<keyword evidence="3" id="KW-0812">Transmembrane</keyword>
<keyword evidence="3" id="KW-1133">Transmembrane helix</keyword>
<evidence type="ECO:0000256" key="1">
    <source>
        <dbReference type="SAM" id="Coils"/>
    </source>
</evidence>
<dbReference type="GO" id="GO:0005737">
    <property type="term" value="C:cytoplasm"/>
    <property type="evidence" value="ECO:0007669"/>
    <property type="project" value="TreeGrafter"/>
</dbReference>
<dbReference type="SUPFAM" id="SSF52540">
    <property type="entry name" value="P-loop containing nucleoside triphosphate hydrolases"/>
    <property type="match status" value="1"/>
</dbReference>
<gene>
    <name evidence="5" type="primary">der</name>
    <name evidence="5" type="ORF">AK812_SmicGene29817</name>
</gene>
<feature type="region of interest" description="Disordered" evidence="2">
    <location>
        <begin position="494"/>
        <end position="539"/>
    </location>
</feature>
<keyword evidence="1" id="KW-0175">Coiled coil</keyword>
<feature type="coiled-coil region" evidence="1">
    <location>
        <begin position="834"/>
        <end position="868"/>
    </location>
</feature>
<evidence type="ECO:0000256" key="3">
    <source>
        <dbReference type="SAM" id="Phobius"/>
    </source>
</evidence>
<evidence type="ECO:0000259" key="4">
    <source>
        <dbReference type="Pfam" id="PF01926"/>
    </source>
</evidence>
<dbReference type="Proteomes" id="UP000186817">
    <property type="component" value="Unassembled WGS sequence"/>
</dbReference>
<dbReference type="SMART" id="SM00368">
    <property type="entry name" value="LRR_RI"/>
    <property type="match status" value="4"/>
</dbReference>
<dbReference type="GO" id="GO:0030488">
    <property type="term" value="P:tRNA methylation"/>
    <property type="evidence" value="ECO:0007669"/>
    <property type="project" value="TreeGrafter"/>
</dbReference>
<dbReference type="InterPro" id="IPR032675">
    <property type="entry name" value="LRR_dom_sf"/>
</dbReference>
<organism evidence="5 6">
    <name type="scientific">Symbiodinium microadriaticum</name>
    <name type="common">Dinoflagellate</name>
    <name type="synonym">Zooxanthella microadriatica</name>
    <dbReference type="NCBI Taxonomy" id="2951"/>
    <lineage>
        <taxon>Eukaryota</taxon>
        <taxon>Sar</taxon>
        <taxon>Alveolata</taxon>
        <taxon>Dinophyceae</taxon>
        <taxon>Suessiales</taxon>
        <taxon>Symbiodiniaceae</taxon>
        <taxon>Symbiodinium</taxon>
    </lineage>
</organism>
<evidence type="ECO:0000313" key="5">
    <source>
        <dbReference type="EMBL" id="OLP88792.1"/>
    </source>
</evidence>
<dbReference type="InterPro" id="IPR027417">
    <property type="entry name" value="P-loop_NTPase"/>
</dbReference>
<name>A0A1Q9D0V0_SYMMI</name>
<dbReference type="PANTHER" id="PTHR42714">
    <property type="entry name" value="TRNA MODIFICATION GTPASE GTPBP3"/>
    <property type="match status" value="1"/>
</dbReference>
<accession>A0A1Q9D0V0</accession>
<dbReference type="Pfam" id="PF01926">
    <property type="entry name" value="MMR_HSR1"/>
    <property type="match status" value="1"/>
</dbReference>
<protein>
    <submittedName>
        <fullName evidence="5">GTPase Der</fullName>
    </submittedName>
</protein>
<evidence type="ECO:0000256" key="2">
    <source>
        <dbReference type="SAM" id="MobiDB-lite"/>
    </source>
</evidence>
<feature type="compositionally biased region" description="Polar residues" evidence="2">
    <location>
        <begin position="497"/>
        <end position="506"/>
    </location>
</feature>
<keyword evidence="6" id="KW-1185">Reference proteome</keyword>
<dbReference type="PANTHER" id="PTHR42714:SF2">
    <property type="entry name" value="TRNA MODIFICATION GTPASE GTPBP3, MITOCHONDRIAL"/>
    <property type="match status" value="1"/>
</dbReference>
<feature type="transmembrane region" description="Helical" evidence="3">
    <location>
        <begin position="814"/>
        <end position="831"/>
    </location>
</feature>
<evidence type="ECO:0000313" key="6">
    <source>
        <dbReference type="Proteomes" id="UP000186817"/>
    </source>
</evidence>
<dbReference type="Gene3D" id="3.40.50.300">
    <property type="entry name" value="P-loop containing nucleotide triphosphate hydrolases"/>
    <property type="match status" value="1"/>
</dbReference>